<feature type="region of interest" description="N-terminal hotdog fold" evidence="7">
    <location>
        <begin position="23"/>
        <end position="149"/>
    </location>
</feature>
<dbReference type="InterPro" id="IPR049551">
    <property type="entry name" value="PKS_DH_C"/>
</dbReference>
<reference evidence="11 12" key="1">
    <citation type="submission" date="2020-11" db="EMBL/GenBank/DDBJ databases">
        <title>Streptomyces spirodelae sp. nov., isolated from duckweed.</title>
        <authorList>
            <person name="Saimee Y."/>
            <person name="Duangmal K."/>
        </authorList>
    </citation>
    <scope>NUCLEOTIDE SEQUENCE [LARGE SCALE GENOMIC DNA]</scope>
    <source>
        <strain evidence="11 12">S16-07</strain>
    </source>
</reference>
<dbReference type="InterPro" id="IPR042104">
    <property type="entry name" value="PKS_dehydratase_sf"/>
</dbReference>
<dbReference type="InterPro" id="IPR029063">
    <property type="entry name" value="SAM-dependent_MTases_sf"/>
</dbReference>
<dbReference type="InterPro" id="IPR036736">
    <property type="entry name" value="ACP-like_sf"/>
</dbReference>
<gene>
    <name evidence="11" type="ORF">ITI46_05245</name>
</gene>
<dbReference type="InterPro" id="IPR020843">
    <property type="entry name" value="ER"/>
</dbReference>
<evidence type="ECO:0000256" key="5">
    <source>
        <dbReference type="ARBA" id="ARBA00023268"/>
    </source>
</evidence>
<dbReference type="InterPro" id="IPR057326">
    <property type="entry name" value="KR_dom"/>
</dbReference>
<evidence type="ECO:0000259" key="10">
    <source>
        <dbReference type="PROSITE" id="PS52019"/>
    </source>
</evidence>
<dbReference type="Gene3D" id="3.40.50.150">
    <property type="entry name" value="Vaccinia Virus protein VP39"/>
    <property type="match status" value="1"/>
</dbReference>
<dbReference type="InterPro" id="IPR049900">
    <property type="entry name" value="PKS_mFAS_DH"/>
</dbReference>
<evidence type="ECO:0000256" key="8">
    <source>
        <dbReference type="SAM" id="MobiDB-lite"/>
    </source>
</evidence>
<dbReference type="SUPFAM" id="SSF51735">
    <property type="entry name" value="NAD(P)-binding Rossmann-fold domains"/>
    <property type="match status" value="3"/>
</dbReference>
<dbReference type="EMBL" id="JADKMA010000016">
    <property type="protein sequence ID" value="MBO8191100.1"/>
    <property type="molecule type" value="Genomic_DNA"/>
</dbReference>
<keyword evidence="4" id="KW-0521">NADP</keyword>
<feature type="domain" description="PKS/mFAS DH" evidence="10">
    <location>
        <begin position="23"/>
        <end position="300"/>
    </location>
</feature>
<dbReference type="InterPro" id="IPR011032">
    <property type="entry name" value="GroES-like_sf"/>
</dbReference>
<dbReference type="Gene3D" id="3.10.129.110">
    <property type="entry name" value="Polyketide synthase dehydratase"/>
    <property type="match status" value="1"/>
</dbReference>
<keyword evidence="3" id="KW-0808">Transferase</keyword>
<dbReference type="Pfam" id="PF08240">
    <property type="entry name" value="ADH_N"/>
    <property type="match status" value="1"/>
</dbReference>
<sequence length="1473" mass="150109">MSSAAATGGPGAAASGARSADAHPLLDLSGAVTGADGTVTVTGSVSLAAQPWLRDHLVNGRVLLAGTAFIDMVGRAGAAVDAASIAELTLHAPLDLTSADEVTVQLVFAPRAADGTRGVEVTSRPAGAAGSRPWSRHATGTVAPLRGAPDFDLVQWPPPGAKQLPSQDYYAAMDAAGYTYGPAFQSLRAVWARGDEIFAEVELPAGCMAEAGRYGVHPALLDSALHAMGFGTWMDGGGGLLPFAWQGMSVFSPGAGGRARARLTAAGGSGVALQLADGDGKPVAQLDCLVLRSATGERPDLVRDALLTLGWEPLPEPPAASGAAAGDAASRATWSLLGPDPYGMAEVVTPTDGGEYAVLSLRGPADVPVTTAGLVPAAHEAAGALLDTARDWLTDPANRGRRLVVLTRGAIAVEPGEPVSDLVNAPAWGLLRAAQSEFQRRLVLVELDRHAPVAGVPAAIAAAVAADEFHIALRGERVLVPRLVPAAQDPGLTVPDTPAWRLDSTAPGTLESLALVPAEDASRPLAAGQVRVAVRAAALNFRDVLGALGMYPGDLVLGAEGAGVITEVGPSVTGLSVGDRVFGLMPGGIGPVCVTDARAVRRIPAGWSYAEAAAAPVAYLTAYYGLVELAGLRAGESVLVHAAAGGVGSAAVHLAHHLGADVFASASPGKHAEVRAMGVPASLIRSSRDVGYAAAFAAETSNRGVDVVLNSLTGEHVDASLGLLPRGGRFIEMGKTDIRQADAVARSHPGVRYQAFDLVEAGPERIGAMFDALLPLFERGVLPPPARTVLDVRRARDAMRTMSQGRHIGRIVLVMPRTFAPGGTVLVAGGTGTLGSVIARNLVTAHGVRHLVLASRRGEAAPGARELAAELTALGAEVRVVRCDVTDRDQVADVLAGVPEAHPLTGVVQVVGALDDGMLSGQTRARLAPVLRAKLDAAVVLDELTRAADPDVFVMFSGAAGVLGNPGQSNYAAANAFLDALARRRRTDGLPGLSIAFGLWSSVSDLTRDLLEDEQATAMMVRSGFRMLSDQDGAALFNAAVAAPADLAVPMRLDIPALRSAPVHPVLRSLVRQPSTAAPRTRTAASGTPATRPATASAAATDVRPAETDASAAAAAARGTAGDVPAAGGDVRAAVADVRAAGGDVPAAAADLPAAPADAPAVPVGTAGPASSGSLLERLAGTEPDRRREVLLALVAENVAAVLPGFEPEHIEEDSGFAELGFDSLTAVELRNRLDQATGLRLPVTLVFDQATAGALASHLLGLLADRIPAAQAAQAAAGGGAEAGEDSWAALLAPENLAGVGAVADLGGGGGEHLATLASEQGAAVVHTVPAAPDEALPGSYDLVVALGCLVAVRRKRELLARIDAALIDGGRMLLADHVGTLRGDLDDRAAGVLVPSVDSWVSLLGSARLVVDQITEPPAVVAPLLDHAGLAEPHRRGWTRPVLLRLRKDAGLAADERDRANHRALTEWAGA</sequence>
<feature type="domain" description="Carrier" evidence="9">
    <location>
        <begin position="1189"/>
        <end position="1264"/>
    </location>
</feature>
<dbReference type="Pfam" id="PF21089">
    <property type="entry name" value="PKS_DH_N"/>
    <property type="match status" value="1"/>
</dbReference>
<dbReference type="CDD" id="cd08956">
    <property type="entry name" value="KR_3_FAS_SDR_x"/>
    <property type="match status" value="1"/>
</dbReference>
<protein>
    <submittedName>
        <fullName evidence="11">SDR family NAD(P)-dependent oxidoreductase</fullName>
    </submittedName>
</protein>
<feature type="compositionally biased region" description="Low complexity" evidence="8">
    <location>
        <begin position="1075"/>
        <end position="1101"/>
    </location>
</feature>
<dbReference type="PROSITE" id="PS00012">
    <property type="entry name" value="PHOSPHOPANTETHEINE"/>
    <property type="match status" value="1"/>
</dbReference>
<dbReference type="InterPro" id="IPR009081">
    <property type="entry name" value="PP-bd_ACP"/>
</dbReference>
<accession>A0ABS3X6U0</accession>
<evidence type="ECO:0000256" key="7">
    <source>
        <dbReference type="PROSITE-ProRule" id="PRU01363"/>
    </source>
</evidence>
<evidence type="ECO:0000259" key="9">
    <source>
        <dbReference type="PROSITE" id="PS50075"/>
    </source>
</evidence>
<comment type="caution">
    <text evidence="11">The sequence shown here is derived from an EMBL/GenBank/DDBJ whole genome shotgun (WGS) entry which is preliminary data.</text>
</comment>
<dbReference type="Gene3D" id="3.40.50.720">
    <property type="entry name" value="NAD(P)-binding Rossmann-like Domain"/>
    <property type="match status" value="1"/>
</dbReference>
<dbReference type="SUPFAM" id="SSF47336">
    <property type="entry name" value="ACP-like"/>
    <property type="match status" value="1"/>
</dbReference>
<dbReference type="InterPro" id="IPR036291">
    <property type="entry name" value="NAD(P)-bd_dom_sf"/>
</dbReference>
<evidence type="ECO:0000256" key="4">
    <source>
        <dbReference type="ARBA" id="ARBA00022857"/>
    </source>
</evidence>
<dbReference type="PANTHER" id="PTHR43775">
    <property type="entry name" value="FATTY ACID SYNTHASE"/>
    <property type="match status" value="1"/>
</dbReference>
<keyword evidence="5" id="KW-0511">Multifunctional enzyme</keyword>
<dbReference type="SMART" id="SM00829">
    <property type="entry name" value="PKS_ER"/>
    <property type="match status" value="1"/>
</dbReference>
<dbReference type="Pfam" id="PF13602">
    <property type="entry name" value="ADH_zinc_N_2"/>
    <property type="match status" value="1"/>
</dbReference>
<dbReference type="SMART" id="SM00822">
    <property type="entry name" value="PKS_KR"/>
    <property type="match status" value="1"/>
</dbReference>
<feature type="active site" description="Proton donor; for dehydratase activity" evidence="7">
    <location>
        <position position="222"/>
    </location>
</feature>
<dbReference type="RefSeq" id="WP_209238198.1">
    <property type="nucleotide sequence ID" value="NZ_JADKMA010000016.1"/>
</dbReference>
<dbReference type="InterPro" id="IPR020806">
    <property type="entry name" value="PKS_PP-bd"/>
</dbReference>
<dbReference type="InterPro" id="IPR013154">
    <property type="entry name" value="ADH-like_N"/>
</dbReference>
<dbReference type="InterPro" id="IPR020807">
    <property type="entry name" value="PKS_DH"/>
</dbReference>
<dbReference type="InterPro" id="IPR050091">
    <property type="entry name" value="PKS_NRPS_Biosynth_Enz"/>
</dbReference>
<dbReference type="SUPFAM" id="SSF53335">
    <property type="entry name" value="S-adenosyl-L-methionine-dependent methyltransferases"/>
    <property type="match status" value="1"/>
</dbReference>
<dbReference type="Gene3D" id="1.10.1200.10">
    <property type="entry name" value="ACP-like"/>
    <property type="match status" value="1"/>
</dbReference>
<keyword evidence="2" id="KW-0597">Phosphoprotein</keyword>
<evidence type="ECO:0000256" key="1">
    <source>
        <dbReference type="ARBA" id="ARBA00022450"/>
    </source>
</evidence>
<evidence type="ECO:0000256" key="3">
    <source>
        <dbReference type="ARBA" id="ARBA00022679"/>
    </source>
</evidence>
<dbReference type="SMART" id="SM00823">
    <property type="entry name" value="PKS_PP"/>
    <property type="match status" value="1"/>
</dbReference>
<dbReference type="Gene3D" id="3.90.180.10">
    <property type="entry name" value="Medium-chain alcohol dehydrogenases, catalytic domain"/>
    <property type="match status" value="1"/>
</dbReference>
<dbReference type="Pfam" id="PF08659">
    <property type="entry name" value="KR"/>
    <property type="match status" value="1"/>
</dbReference>
<dbReference type="SMART" id="SM00828">
    <property type="entry name" value="PKS_MT"/>
    <property type="match status" value="1"/>
</dbReference>
<dbReference type="SMART" id="SM01294">
    <property type="entry name" value="PKS_PP_betabranch"/>
    <property type="match status" value="1"/>
</dbReference>
<dbReference type="Gene3D" id="3.40.50.11460">
    <property type="match status" value="1"/>
</dbReference>
<dbReference type="PROSITE" id="PS52019">
    <property type="entry name" value="PKS_MFAS_DH"/>
    <property type="match status" value="1"/>
</dbReference>
<dbReference type="InterPro" id="IPR049552">
    <property type="entry name" value="PKS_DH_N"/>
</dbReference>
<feature type="region of interest" description="Disordered" evidence="8">
    <location>
        <begin position="1072"/>
        <end position="1114"/>
    </location>
</feature>
<feature type="active site" description="Proton acceptor; for dehydratase activity" evidence="7">
    <location>
        <position position="56"/>
    </location>
</feature>
<dbReference type="Pfam" id="PF22953">
    <property type="entry name" value="SpnB_Rossmann"/>
    <property type="match status" value="1"/>
</dbReference>
<dbReference type="Pfam" id="PF00550">
    <property type="entry name" value="PP-binding"/>
    <property type="match status" value="1"/>
</dbReference>
<dbReference type="InterPro" id="IPR055123">
    <property type="entry name" value="SpnB-like_Rossmann"/>
</dbReference>
<dbReference type="CDD" id="cd05195">
    <property type="entry name" value="enoyl_red"/>
    <property type="match status" value="1"/>
</dbReference>
<evidence type="ECO:0000256" key="2">
    <source>
        <dbReference type="ARBA" id="ARBA00022553"/>
    </source>
</evidence>
<dbReference type="Proteomes" id="UP001519064">
    <property type="component" value="Unassembled WGS sequence"/>
</dbReference>
<dbReference type="SMART" id="SM00826">
    <property type="entry name" value="PKS_DH"/>
    <property type="match status" value="1"/>
</dbReference>
<dbReference type="SUPFAM" id="SSF50129">
    <property type="entry name" value="GroES-like"/>
    <property type="match status" value="1"/>
</dbReference>
<evidence type="ECO:0000313" key="11">
    <source>
        <dbReference type="EMBL" id="MBO8191100.1"/>
    </source>
</evidence>
<name>A0ABS3X6U0_9ACTN</name>
<evidence type="ECO:0000256" key="6">
    <source>
        <dbReference type="ARBA" id="ARBA00023315"/>
    </source>
</evidence>
<keyword evidence="12" id="KW-1185">Reference proteome</keyword>
<proteinExistence type="predicted"/>
<keyword evidence="6" id="KW-0012">Acyltransferase</keyword>
<dbReference type="PROSITE" id="PS50075">
    <property type="entry name" value="CARRIER"/>
    <property type="match status" value="1"/>
</dbReference>
<organism evidence="11 12">
    <name type="scientific">Streptomyces oryzae</name>
    <dbReference type="NCBI Taxonomy" id="1434886"/>
    <lineage>
        <taxon>Bacteria</taxon>
        <taxon>Bacillati</taxon>
        <taxon>Actinomycetota</taxon>
        <taxon>Actinomycetes</taxon>
        <taxon>Kitasatosporales</taxon>
        <taxon>Streptomycetaceae</taxon>
        <taxon>Streptomyces</taxon>
    </lineage>
</organism>
<dbReference type="PANTHER" id="PTHR43775:SF51">
    <property type="entry name" value="INACTIVE PHENOLPHTHIOCEROL SYNTHESIS POLYKETIDE SYNTHASE TYPE I PKS1-RELATED"/>
    <property type="match status" value="1"/>
</dbReference>
<keyword evidence="1" id="KW-0596">Phosphopantetheine</keyword>
<dbReference type="InterPro" id="IPR006162">
    <property type="entry name" value="Ppantetheine_attach_site"/>
</dbReference>
<feature type="region of interest" description="C-terminal hotdog fold" evidence="7">
    <location>
        <begin position="161"/>
        <end position="300"/>
    </location>
</feature>
<evidence type="ECO:0000313" key="12">
    <source>
        <dbReference type="Proteomes" id="UP001519064"/>
    </source>
</evidence>
<dbReference type="InterPro" id="IPR020803">
    <property type="entry name" value="MeTfrase_dom"/>
</dbReference>
<dbReference type="Pfam" id="PF14765">
    <property type="entry name" value="PS-DH"/>
    <property type="match status" value="1"/>
</dbReference>
<feature type="region of interest" description="Disordered" evidence="8">
    <location>
        <begin position="118"/>
        <end position="138"/>
    </location>
</feature>
<dbReference type="InterPro" id="IPR013968">
    <property type="entry name" value="PKS_KR"/>
</dbReference>